<dbReference type="Proteomes" id="UP000589626">
    <property type="component" value="Unassembled WGS sequence"/>
</dbReference>
<dbReference type="InterPro" id="IPR039420">
    <property type="entry name" value="WalR-like"/>
</dbReference>
<evidence type="ECO:0000259" key="7">
    <source>
        <dbReference type="PROSITE" id="PS50110"/>
    </source>
</evidence>
<dbReference type="GO" id="GO:0006355">
    <property type="term" value="P:regulation of DNA-templated transcription"/>
    <property type="evidence" value="ECO:0007669"/>
    <property type="project" value="InterPro"/>
</dbReference>
<dbReference type="InterPro" id="IPR000792">
    <property type="entry name" value="Tscrpt_reg_LuxR_C"/>
</dbReference>
<proteinExistence type="predicted"/>
<gene>
    <name evidence="8" type="ORF">FHU40_005265</name>
</gene>
<feature type="modified residue" description="4-aspartylphosphate" evidence="5">
    <location>
        <position position="64"/>
    </location>
</feature>
<dbReference type="Gene3D" id="3.40.50.2300">
    <property type="match status" value="1"/>
</dbReference>
<evidence type="ECO:0000256" key="4">
    <source>
        <dbReference type="ARBA" id="ARBA00023163"/>
    </source>
</evidence>
<dbReference type="GO" id="GO:0000160">
    <property type="term" value="P:phosphorelay signal transduction system"/>
    <property type="evidence" value="ECO:0007669"/>
    <property type="project" value="InterPro"/>
</dbReference>
<feature type="domain" description="HTH luxR-type" evidence="6">
    <location>
        <begin position="154"/>
        <end position="219"/>
    </location>
</feature>
<feature type="domain" description="Response regulatory" evidence="7">
    <location>
        <begin position="13"/>
        <end position="129"/>
    </location>
</feature>
<organism evidence="8 9">
    <name type="scientific">Nocardioides soli</name>
    <dbReference type="NCBI Taxonomy" id="1036020"/>
    <lineage>
        <taxon>Bacteria</taxon>
        <taxon>Bacillati</taxon>
        <taxon>Actinomycetota</taxon>
        <taxon>Actinomycetes</taxon>
        <taxon>Propionibacteriales</taxon>
        <taxon>Nocardioidaceae</taxon>
        <taxon>Nocardioides</taxon>
    </lineage>
</organism>
<dbReference type="SUPFAM" id="SSF52172">
    <property type="entry name" value="CheY-like"/>
    <property type="match status" value="1"/>
</dbReference>
<dbReference type="GO" id="GO:0003677">
    <property type="term" value="F:DNA binding"/>
    <property type="evidence" value="ECO:0007669"/>
    <property type="project" value="UniProtKB-KW"/>
</dbReference>
<keyword evidence="4" id="KW-0804">Transcription</keyword>
<evidence type="ECO:0000313" key="9">
    <source>
        <dbReference type="Proteomes" id="UP000589626"/>
    </source>
</evidence>
<dbReference type="PROSITE" id="PS00622">
    <property type="entry name" value="HTH_LUXR_1"/>
    <property type="match status" value="1"/>
</dbReference>
<dbReference type="PANTHER" id="PTHR43214:SF24">
    <property type="entry name" value="TRANSCRIPTIONAL REGULATORY PROTEIN NARL-RELATED"/>
    <property type="match status" value="1"/>
</dbReference>
<dbReference type="InterPro" id="IPR001789">
    <property type="entry name" value="Sig_transdc_resp-reg_receiver"/>
</dbReference>
<dbReference type="PROSITE" id="PS50043">
    <property type="entry name" value="HTH_LUXR_2"/>
    <property type="match status" value="1"/>
</dbReference>
<keyword evidence="3 8" id="KW-0238">DNA-binding</keyword>
<dbReference type="InterPro" id="IPR016032">
    <property type="entry name" value="Sig_transdc_resp-reg_C-effctor"/>
</dbReference>
<evidence type="ECO:0000256" key="5">
    <source>
        <dbReference type="PROSITE-ProRule" id="PRU00169"/>
    </source>
</evidence>
<keyword evidence="2" id="KW-0805">Transcription regulation</keyword>
<protein>
    <submittedName>
        <fullName evidence="8">DNA-binding NarL/FixJ family response regulator</fullName>
    </submittedName>
</protein>
<dbReference type="PROSITE" id="PS50110">
    <property type="entry name" value="RESPONSE_REGULATORY"/>
    <property type="match status" value="1"/>
</dbReference>
<dbReference type="EMBL" id="JACHWR010000007">
    <property type="protein sequence ID" value="MBB3045408.1"/>
    <property type="molecule type" value="Genomic_DNA"/>
</dbReference>
<accession>A0A7W4Z3S5</accession>
<evidence type="ECO:0000256" key="1">
    <source>
        <dbReference type="ARBA" id="ARBA00022553"/>
    </source>
</evidence>
<dbReference type="SUPFAM" id="SSF46894">
    <property type="entry name" value="C-terminal effector domain of the bipartite response regulators"/>
    <property type="match status" value="1"/>
</dbReference>
<dbReference type="Pfam" id="PF00196">
    <property type="entry name" value="GerE"/>
    <property type="match status" value="1"/>
</dbReference>
<dbReference type="PRINTS" id="PR00038">
    <property type="entry name" value="HTHLUXR"/>
</dbReference>
<evidence type="ECO:0000259" key="6">
    <source>
        <dbReference type="PROSITE" id="PS50043"/>
    </source>
</evidence>
<dbReference type="InterPro" id="IPR058245">
    <property type="entry name" value="NreC/VraR/RcsB-like_REC"/>
</dbReference>
<dbReference type="CDD" id="cd17535">
    <property type="entry name" value="REC_NarL-like"/>
    <property type="match status" value="1"/>
</dbReference>
<evidence type="ECO:0000313" key="8">
    <source>
        <dbReference type="EMBL" id="MBB3045408.1"/>
    </source>
</evidence>
<dbReference type="PANTHER" id="PTHR43214">
    <property type="entry name" value="TWO-COMPONENT RESPONSE REGULATOR"/>
    <property type="match status" value="1"/>
</dbReference>
<dbReference type="SMART" id="SM00421">
    <property type="entry name" value="HTH_LUXR"/>
    <property type="match status" value="1"/>
</dbReference>
<sequence length="232" mass="24373">MSAGPPHAGAPTRVAVVDDHPVFRIGMTALLEELPGVEVVGEADSHRAAVELVVARSPDVVVMDLDLDGDSGAAATREILGHRPDTAVLVVTGSADDESLFAAIRAGARGYLVKGADPDEVERAIRSVAAGTLVLGPEVAARAMDHLVTARNARGGSFAELTERERDVLELVSRGYDNPTIARVLALSSKTVRNYLYSIFAKVGVVDRGGLVALALDEGVGVRRPEERGPRP</sequence>
<reference evidence="8 9" key="1">
    <citation type="submission" date="2020-08" db="EMBL/GenBank/DDBJ databases">
        <title>Sequencing the genomes of 1000 actinobacteria strains.</title>
        <authorList>
            <person name="Klenk H.-P."/>
        </authorList>
    </citation>
    <scope>NUCLEOTIDE SEQUENCE [LARGE SCALE GENOMIC DNA]</scope>
    <source>
        <strain evidence="8 9">DSM 105498</strain>
    </source>
</reference>
<dbReference type="InterPro" id="IPR011006">
    <property type="entry name" value="CheY-like_superfamily"/>
</dbReference>
<dbReference type="CDD" id="cd06170">
    <property type="entry name" value="LuxR_C_like"/>
    <property type="match status" value="1"/>
</dbReference>
<comment type="caution">
    <text evidence="8">The sequence shown here is derived from an EMBL/GenBank/DDBJ whole genome shotgun (WGS) entry which is preliminary data.</text>
</comment>
<dbReference type="SMART" id="SM00448">
    <property type="entry name" value="REC"/>
    <property type="match status" value="1"/>
</dbReference>
<name>A0A7W4Z3S5_9ACTN</name>
<dbReference type="AlphaFoldDB" id="A0A7W4Z3S5"/>
<evidence type="ECO:0000256" key="2">
    <source>
        <dbReference type="ARBA" id="ARBA00023015"/>
    </source>
</evidence>
<dbReference type="Pfam" id="PF00072">
    <property type="entry name" value="Response_reg"/>
    <property type="match status" value="1"/>
</dbReference>
<keyword evidence="1 5" id="KW-0597">Phosphoprotein</keyword>
<dbReference type="RefSeq" id="WP_183595404.1">
    <property type="nucleotide sequence ID" value="NZ_JACHWR010000007.1"/>
</dbReference>
<keyword evidence="9" id="KW-1185">Reference proteome</keyword>
<evidence type="ECO:0000256" key="3">
    <source>
        <dbReference type="ARBA" id="ARBA00023125"/>
    </source>
</evidence>